<keyword evidence="11" id="KW-1185">Reference proteome</keyword>
<evidence type="ECO:0000256" key="6">
    <source>
        <dbReference type="ARBA" id="ARBA00022888"/>
    </source>
</evidence>
<evidence type="ECO:0000256" key="7">
    <source>
        <dbReference type="HAMAP-Rule" id="MF_00555"/>
    </source>
</evidence>
<dbReference type="Proteomes" id="UP001597468">
    <property type="component" value="Unassembled WGS sequence"/>
</dbReference>
<evidence type="ECO:0000256" key="5">
    <source>
        <dbReference type="ARBA" id="ARBA00022840"/>
    </source>
</evidence>
<evidence type="ECO:0000256" key="3">
    <source>
        <dbReference type="ARBA" id="ARBA00022605"/>
    </source>
</evidence>
<accession>A0ABW5ITV3</accession>
<keyword evidence="1 7" id="KW-0963">Cytoplasm</keyword>
<evidence type="ECO:0000256" key="8">
    <source>
        <dbReference type="NCBIfam" id="TIGR00669"/>
    </source>
</evidence>
<protein>
    <recommendedName>
        <fullName evidence="7 8">Aspartate--ammonia ligase</fullName>
        <ecNumber evidence="7 8">6.3.1.1</ecNumber>
    </recommendedName>
    <alternativeName>
        <fullName evidence="7">Asparagine synthetase A</fullName>
    </alternativeName>
</protein>
<evidence type="ECO:0000256" key="2">
    <source>
        <dbReference type="ARBA" id="ARBA00022598"/>
    </source>
</evidence>
<comment type="subcellular location">
    <subcellularLocation>
        <location evidence="7">Cytoplasm</location>
    </subcellularLocation>
</comment>
<sequence>MIVTETISATLSKRLQTEEAVHFTKMCFEQQLKTHLPLTKVSAPAVVLQGTGINDDLNGVERPVAFPIKSMQDQPAEVVQSLAKWKRLRLREYGLSPGTGIYTDMKALRPDEDLGKLHSIFVDQWDWEMVLQAEDRHLAFLKLQVEKIYKAIKETEILLSKKYKGLKPYLPAALTFLHAEELLERYPHLPAKERENRATKEFGAVFLIGIGGKLSHGEAHDGRAPDYDDWSTPTSSQTKGLNGDILFWNPVLEQAFEISSMGIRVDPATLKSQLKMCKAEARAPLFYHQQLLKGELPQTIGGGIGQSRLCMFLLKKQHIGEVQAGIWPEQMRKECEENGIFLL</sequence>
<reference evidence="11" key="1">
    <citation type="journal article" date="2019" name="Int. J. Syst. Evol. Microbiol.">
        <title>The Global Catalogue of Microorganisms (GCM) 10K type strain sequencing project: providing services to taxonomists for standard genome sequencing and annotation.</title>
        <authorList>
            <consortium name="The Broad Institute Genomics Platform"/>
            <consortium name="The Broad Institute Genome Sequencing Center for Infectious Disease"/>
            <person name="Wu L."/>
            <person name="Ma J."/>
        </authorList>
    </citation>
    <scope>NUCLEOTIDE SEQUENCE [LARGE SCALE GENOMIC DNA]</scope>
    <source>
        <strain evidence="11">KCTC 42585</strain>
    </source>
</reference>
<keyword evidence="4 7" id="KW-0547">Nucleotide-binding</keyword>
<proteinExistence type="inferred from homology"/>
<gene>
    <name evidence="7 10" type="primary">asnA</name>
    <name evidence="10" type="ORF">ACFSTG_00700</name>
</gene>
<dbReference type="InterPro" id="IPR004618">
    <property type="entry name" value="AsnA"/>
</dbReference>
<dbReference type="RefSeq" id="WP_380747467.1">
    <property type="nucleotide sequence ID" value="NZ_JBHULT010000005.1"/>
</dbReference>
<evidence type="ECO:0000259" key="9">
    <source>
        <dbReference type="PROSITE" id="PS50862"/>
    </source>
</evidence>
<dbReference type="HAMAP" id="MF_00555">
    <property type="entry name" value="AsnA"/>
    <property type="match status" value="1"/>
</dbReference>
<dbReference type="Pfam" id="PF03590">
    <property type="entry name" value="AsnA"/>
    <property type="match status" value="1"/>
</dbReference>
<dbReference type="InterPro" id="IPR045864">
    <property type="entry name" value="aa-tRNA-synth_II/BPL/LPL"/>
</dbReference>
<dbReference type="PIRSF" id="PIRSF001555">
    <property type="entry name" value="Asp_ammon_ligase"/>
    <property type="match status" value="1"/>
</dbReference>
<evidence type="ECO:0000313" key="10">
    <source>
        <dbReference type="EMBL" id="MFD2516402.1"/>
    </source>
</evidence>
<evidence type="ECO:0000313" key="11">
    <source>
        <dbReference type="Proteomes" id="UP001597468"/>
    </source>
</evidence>
<dbReference type="EC" id="6.3.1.1" evidence="7 8"/>
<dbReference type="SUPFAM" id="SSF55681">
    <property type="entry name" value="Class II aaRS and biotin synthetases"/>
    <property type="match status" value="1"/>
</dbReference>
<comment type="similarity">
    <text evidence="7">Belongs to the class-II aminoacyl-tRNA synthetase family. AsnA subfamily.</text>
</comment>
<dbReference type="GO" id="GO:0004071">
    <property type="term" value="F:aspartate-ammonia ligase activity"/>
    <property type="evidence" value="ECO:0007669"/>
    <property type="project" value="UniProtKB-EC"/>
</dbReference>
<dbReference type="PANTHER" id="PTHR30073:SF5">
    <property type="entry name" value="ASPARTATE--AMMONIA LIGASE"/>
    <property type="match status" value="1"/>
</dbReference>
<keyword evidence="2 7" id="KW-0436">Ligase</keyword>
<dbReference type="PANTHER" id="PTHR30073">
    <property type="entry name" value="ASPARTATE--AMMONIA LIGASE"/>
    <property type="match status" value="1"/>
</dbReference>
<comment type="caution">
    <text evidence="10">The sequence shown here is derived from an EMBL/GenBank/DDBJ whole genome shotgun (WGS) entry which is preliminary data.</text>
</comment>
<dbReference type="Gene3D" id="3.30.930.10">
    <property type="entry name" value="Bira Bifunctional Protein, Domain 2"/>
    <property type="match status" value="1"/>
</dbReference>
<dbReference type="InterPro" id="IPR006195">
    <property type="entry name" value="aa-tRNA-synth_II"/>
</dbReference>
<keyword evidence="5 7" id="KW-0067">ATP-binding</keyword>
<dbReference type="EMBL" id="JBHULT010000005">
    <property type="protein sequence ID" value="MFD2516402.1"/>
    <property type="molecule type" value="Genomic_DNA"/>
</dbReference>
<comment type="pathway">
    <text evidence="7">Amino-acid biosynthesis; L-asparagine biosynthesis; L-asparagine from L-aspartate (ammonia route): step 1/1.</text>
</comment>
<feature type="domain" description="Aminoacyl-transfer RNA synthetases class-II family profile" evidence="9">
    <location>
        <begin position="101"/>
        <end position="328"/>
    </location>
</feature>
<comment type="catalytic activity">
    <reaction evidence="7">
        <text>L-aspartate + NH4(+) + ATP = L-asparagine + AMP + diphosphate + H(+)</text>
        <dbReference type="Rhea" id="RHEA:11372"/>
        <dbReference type="ChEBI" id="CHEBI:15378"/>
        <dbReference type="ChEBI" id="CHEBI:28938"/>
        <dbReference type="ChEBI" id="CHEBI:29991"/>
        <dbReference type="ChEBI" id="CHEBI:30616"/>
        <dbReference type="ChEBI" id="CHEBI:33019"/>
        <dbReference type="ChEBI" id="CHEBI:58048"/>
        <dbReference type="ChEBI" id="CHEBI:456215"/>
        <dbReference type="EC" id="6.3.1.1"/>
    </reaction>
</comment>
<dbReference type="PROSITE" id="PS50862">
    <property type="entry name" value="AA_TRNA_LIGASE_II"/>
    <property type="match status" value="1"/>
</dbReference>
<evidence type="ECO:0000256" key="1">
    <source>
        <dbReference type="ARBA" id="ARBA00022490"/>
    </source>
</evidence>
<keyword evidence="6 7" id="KW-0061">Asparagine biosynthesis</keyword>
<dbReference type="NCBIfam" id="TIGR00669">
    <property type="entry name" value="asnA"/>
    <property type="match status" value="1"/>
</dbReference>
<evidence type="ECO:0000256" key="4">
    <source>
        <dbReference type="ARBA" id="ARBA00022741"/>
    </source>
</evidence>
<name>A0ABW5ITV3_9FLAO</name>
<organism evidence="10 11">
    <name type="scientific">Salinimicrobium flavum</name>
    <dbReference type="NCBI Taxonomy" id="1737065"/>
    <lineage>
        <taxon>Bacteria</taxon>
        <taxon>Pseudomonadati</taxon>
        <taxon>Bacteroidota</taxon>
        <taxon>Flavobacteriia</taxon>
        <taxon>Flavobacteriales</taxon>
        <taxon>Flavobacteriaceae</taxon>
        <taxon>Salinimicrobium</taxon>
    </lineage>
</organism>
<keyword evidence="3 7" id="KW-0028">Amino-acid biosynthesis</keyword>